<keyword evidence="15" id="KW-1185">Reference proteome</keyword>
<sequence>MVVVSESSPETRHAFVTEWLDPNSGIRWTYQLFHYPAVGEVEMHDVKNRRMFLKRCRSDLRPGDLYVGATVSLFARHLKITDYGDDATRAALEPRAERTCAIVKPDGVERLGRIMHAIGETGLAVASLRMAQLTRGDAEAFYGGHVGKPFFGRLVEFMSGGRVVAMELVGPGAVARWRQALGPTDSEQARAEAPESIRAAFGTDGTMNACHGSDSPAAAAEELNFFFGSGSTVRRCGTNQGTTLAIVKPHAVRDGATGLIVDLIQEKFSINAMEMLSLDQANAAEFYEVYRGVVNPAEYNGMVDELISGLFIVMEVADRDSLEAVEPFREFCGPADPEIARVLRPKSLRARFGVNKVQNAVHCTDLPEDGELEVSYFFTVMQN</sequence>
<dbReference type="InterPro" id="IPR006602">
    <property type="entry name" value="DM10_dom"/>
</dbReference>
<evidence type="ECO:0000256" key="6">
    <source>
        <dbReference type="ARBA" id="ARBA00023212"/>
    </source>
</evidence>
<dbReference type="OrthoDB" id="2162449at2759"/>
<dbReference type="Pfam" id="PF00334">
    <property type="entry name" value="NDK"/>
    <property type="match status" value="2"/>
</dbReference>
<dbReference type="PROSITE" id="PS51374">
    <property type="entry name" value="NDPK_LIKE"/>
    <property type="match status" value="2"/>
</dbReference>
<evidence type="ECO:0000256" key="1">
    <source>
        <dbReference type="ARBA" id="ARBA00000082"/>
    </source>
</evidence>
<gene>
    <name evidence="14" type="ORF">OSTQU699_LOCUS8283</name>
</gene>
<evidence type="ECO:0000259" key="13">
    <source>
        <dbReference type="PROSITE" id="PS51336"/>
    </source>
</evidence>
<dbReference type="InterPro" id="IPR036850">
    <property type="entry name" value="NDK-like_dom_sf"/>
</dbReference>
<feature type="active site" description="Pros-phosphohistidine intermediate" evidence="10">
    <location>
        <position position="362"/>
    </location>
</feature>
<organism evidence="14 15">
    <name type="scientific">Ostreobium quekettii</name>
    <dbReference type="NCBI Taxonomy" id="121088"/>
    <lineage>
        <taxon>Eukaryota</taxon>
        <taxon>Viridiplantae</taxon>
        <taxon>Chlorophyta</taxon>
        <taxon>core chlorophytes</taxon>
        <taxon>Ulvophyceae</taxon>
        <taxon>TCBD clade</taxon>
        <taxon>Bryopsidales</taxon>
        <taxon>Ostreobineae</taxon>
        <taxon>Ostreobiaceae</taxon>
        <taxon>Ostreobium</taxon>
    </lineage>
</organism>
<keyword evidence="9 12" id="KW-0067">ATP-binding</keyword>
<name>A0A8S1JA14_9CHLO</name>
<dbReference type="GO" id="GO:0005524">
    <property type="term" value="F:ATP binding"/>
    <property type="evidence" value="ECO:0007669"/>
    <property type="project" value="UniProtKB-KW"/>
</dbReference>
<dbReference type="CDD" id="cd04412">
    <property type="entry name" value="NDPk7B"/>
    <property type="match status" value="1"/>
</dbReference>
<proteinExistence type="inferred from homology"/>
<dbReference type="PRINTS" id="PR01243">
    <property type="entry name" value="NUCDPKINASE"/>
</dbReference>
<dbReference type="GO" id="GO:0005879">
    <property type="term" value="C:axonemal microtubule"/>
    <property type="evidence" value="ECO:0007669"/>
    <property type="project" value="TreeGrafter"/>
</dbReference>
<dbReference type="Proteomes" id="UP000708148">
    <property type="component" value="Unassembled WGS sequence"/>
</dbReference>
<keyword evidence="9 12" id="KW-0547">Nucleotide-binding</keyword>
<comment type="subcellular location">
    <subcellularLocation>
        <location evidence="3">Cell projection</location>
        <location evidence="3">Cilium</location>
    </subcellularLocation>
    <subcellularLocation>
        <location evidence="4">Cytoplasm</location>
        <location evidence="4">Cytoskeleton</location>
    </subcellularLocation>
</comment>
<reference evidence="14" key="1">
    <citation type="submission" date="2020-12" db="EMBL/GenBank/DDBJ databases">
        <authorList>
            <person name="Iha C."/>
        </authorList>
    </citation>
    <scope>NUCLEOTIDE SEQUENCE</scope>
</reference>
<evidence type="ECO:0000256" key="11">
    <source>
        <dbReference type="RuleBase" id="RU004011"/>
    </source>
</evidence>
<feature type="binding site" evidence="10">
    <location>
        <position position="198"/>
    </location>
    <ligand>
        <name>ATP</name>
        <dbReference type="ChEBI" id="CHEBI:30616"/>
    </ligand>
</feature>
<keyword evidence="12" id="KW-0808">Transferase</keyword>
<comment type="similarity">
    <text evidence="10 11">Belongs to the NDK family.</text>
</comment>
<dbReference type="GO" id="GO:0004550">
    <property type="term" value="F:nucleoside diphosphate kinase activity"/>
    <property type="evidence" value="ECO:0007669"/>
    <property type="project" value="UniProtKB-EC"/>
</dbReference>
<dbReference type="PIRSF" id="PIRSF036503">
    <property type="entry name" value="NDK7"/>
    <property type="match status" value="1"/>
</dbReference>
<evidence type="ECO:0000256" key="9">
    <source>
        <dbReference type="PIRSR" id="PIRSR036503-51"/>
    </source>
</evidence>
<dbReference type="EMBL" id="CAJHUC010002005">
    <property type="protein sequence ID" value="CAD7702926.1"/>
    <property type="molecule type" value="Genomic_DNA"/>
</dbReference>
<dbReference type="InterPro" id="IPR001564">
    <property type="entry name" value="Nucleoside_diP_kinase"/>
</dbReference>
<dbReference type="SUPFAM" id="SSF54919">
    <property type="entry name" value="Nucleoside diphosphate kinase, NDK"/>
    <property type="match status" value="2"/>
</dbReference>
<evidence type="ECO:0000256" key="2">
    <source>
        <dbReference type="ARBA" id="ARBA00000937"/>
    </source>
</evidence>
<dbReference type="SMART" id="SM00676">
    <property type="entry name" value="DM10"/>
    <property type="match status" value="1"/>
</dbReference>
<comment type="caution">
    <text evidence="14">The sequence shown here is derived from an EMBL/GenBank/DDBJ whole genome shotgun (WGS) entry which is preliminary data.</text>
</comment>
<dbReference type="SMART" id="SM00562">
    <property type="entry name" value="NDK"/>
    <property type="match status" value="2"/>
</dbReference>
<evidence type="ECO:0000256" key="4">
    <source>
        <dbReference type="ARBA" id="ARBA00004245"/>
    </source>
</evidence>
<dbReference type="Gene3D" id="3.30.70.141">
    <property type="entry name" value="Nucleoside diphosphate kinase-like domain"/>
    <property type="match status" value="2"/>
</dbReference>
<evidence type="ECO:0000256" key="5">
    <source>
        <dbReference type="ARBA" id="ARBA00022490"/>
    </source>
</evidence>
<dbReference type="AlphaFoldDB" id="A0A8S1JA14"/>
<keyword evidence="6" id="KW-0206">Cytoskeleton</keyword>
<dbReference type="InterPro" id="IPR023005">
    <property type="entry name" value="Nucleoside_diP_kinase_AS"/>
</dbReference>
<dbReference type="PANTHER" id="PTHR43109:SF2">
    <property type="entry name" value="NUCLEOSIDE DIPHOSPHATE KINASE 7"/>
    <property type="match status" value="1"/>
</dbReference>
<feature type="binding site" evidence="10">
    <location>
        <position position="178"/>
    </location>
    <ligand>
        <name>ATP</name>
        <dbReference type="ChEBI" id="CHEBI:30616"/>
    </ligand>
</feature>
<evidence type="ECO:0000256" key="8">
    <source>
        <dbReference type="PIRSR" id="PIRSR036503-50"/>
    </source>
</evidence>
<dbReference type="EC" id="2.7.4.6" evidence="12"/>
<evidence type="ECO:0000313" key="15">
    <source>
        <dbReference type="Proteomes" id="UP000708148"/>
    </source>
</evidence>
<feature type="binding site" evidence="10">
    <location>
        <position position="104"/>
    </location>
    <ligand>
        <name>ATP</name>
        <dbReference type="ChEBI" id="CHEBI:30616"/>
    </ligand>
</feature>
<protein>
    <recommendedName>
        <fullName evidence="12">Nucleoside diphosphate kinase</fullName>
        <ecNumber evidence="12">2.7.4.6</ecNumber>
    </recommendedName>
</protein>
<dbReference type="InterPro" id="IPR034907">
    <property type="entry name" value="NDK-like_dom"/>
</dbReference>
<feature type="active site" description="Pros-phosphohistidine intermediate" evidence="8 10">
    <location>
        <position position="211"/>
    </location>
</feature>
<dbReference type="PROSITE" id="PS51336">
    <property type="entry name" value="DM10"/>
    <property type="match status" value="1"/>
</dbReference>
<feature type="binding site" evidence="10">
    <location>
        <position position="208"/>
    </location>
    <ligand>
        <name>ATP</name>
        <dbReference type="ChEBI" id="CHEBI:30616"/>
    </ligand>
</feature>
<evidence type="ECO:0000256" key="12">
    <source>
        <dbReference type="RuleBase" id="RU004013"/>
    </source>
</evidence>
<feature type="domain" description="DM10" evidence="13">
    <location>
        <begin position="9"/>
        <end position="96"/>
    </location>
</feature>
<dbReference type="FunFam" id="3.30.70.141:FF:000004">
    <property type="entry name" value="Nucleoside diphosphate kinase 7"/>
    <property type="match status" value="1"/>
</dbReference>
<feature type="binding site" evidence="10">
    <location>
        <position position="150"/>
    </location>
    <ligand>
        <name>ATP</name>
        <dbReference type="ChEBI" id="CHEBI:30616"/>
    </ligand>
</feature>
<comment type="catalytic activity">
    <reaction evidence="2">
        <text>a ribonucleoside 5'-diphosphate + ATP = a ribonucleoside 5'-triphosphate + ADP</text>
        <dbReference type="Rhea" id="RHEA:18113"/>
        <dbReference type="ChEBI" id="CHEBI:30616"/>
        <dbReference type="ChEBI" id="CHEBI:57930"/>
        <dbReference type="ChEBI" id="CHEBI:61557"/>
        <dbReference type="ChEBI" id="CHEBI:456216"/>
        <dbReference type="EC" id="2.7.4.6"/>
    </reaction>
</comment>
<accession>A0A8S1JA14</accession>
<dbReference type="InterPro" id="IPR011410">
    <property type="entry name" value="NDPK7"/>
</dbReference>
<dbReference type="GO" id="GO:0006228">
    <property type="term" value="P:UTP biosynthetic process"/>
    <property type="evidence" value="ECO:0007669"/>
    <property type="project" value="InterPro"/>
</dbReference>
<dbReference type="GO" id="GO:0006241">
    <property type="term" value="P:CTP biosynthetic process"/>
    <property type="evidence" value="ECO:0007669"/>
    <property type="project" value="InterPro"/>
</dbReference>
<keyword evidence="5" id="KW-0963">Cytoplasm</keyword>
<keyword evidence="7" id="KW-0966">Cell projection</keyword>
<evidence type="ECO:0000256" key="3">
    <source>
        <dbReference type="ARBA" id="ARBA00004138"/>
    </source>
</evidence>
<feature type="binding site" evidence="10">
    <location>
        <position position="184"/>
    </location>
    <ligand>
        <name>ATP</name>
        <dbReference type="ChEBI" id="CHEBI:30616"/>
    </ligand>
</feature>
<dbReference type="PANTHER" id="PTHR43109">
    <property type="entry name" value="NUCLEOSIDE DIPHOSPHATE KINASE 7"/>
    <property type="match status" value="1"/>
</dbReference>
<dbReference type="InterPro" id="IPR037993">
    <property type="entry name" value="NDPk7B"/>
</dbReference>
<evidence type="ECO:0000256" key="7">
    <source>
        <dbReference type="ARBA" id="ARBA00023273"/>
    </source>
</evidence>
<keyword evidence="12" id="KW-0418">Kinase</keyword>
<dbReference type="PROSITE" id="PS00469">
    <property type="entry name" value="NDPK"/>
    <property type="match status" value="1"/>
</dbReference>
<evidence type="ECO:0000256" key="10">
    <source>
        <dbReference type="PROSITE-ProRule" id="PRU00706"/>
    </source>
</evidence>
<evidence type="ECO:0000313" key="14">
    <source>
        <dbReference type="EMBL" id="CAD7702926.1"/>
    </source>
</evidence>
<comment type="caution">
    <text evidence="10">Lacks conserved residue(s) required for the propagation of feature annotation.</text>
</comment>
<dbReference type="GO" id="GO:0006183">
    <property type="term" value="P:GTP biosynthetic process"/>
    <property type="evidence" value="ECO:0007669"/>
    <property type="project" value="InterPro"/>
</dbReference>
<comment type="catalytic activity">
    <reaction evidence="1 12">
        <text>a 2'-deoxyribonucleoside 5'-diphosphate + ATP = a 2'-deoxyribonucleoside 5'-triphosphate + ADP</text>
        <dbReference type="Rhea" id="RHEA:44640"/>
        <dbReference type="ChEBI" id="CHEBI:30616"/>
        <dbReference type="ChEBI" id="CHEBI:61560"/>
        <dbReference type="ChEBI" id="CHEBI:73316"/>
        <dbReference type="ChEBI" id="CHEBI:456216"/>
        <dbReference type="EC" id="2.7.4.6"/>
    </reaction>
</comment>